<dbReference type="InterPro" id="IPR022742">
    <property type="entry name" value="Hydrolase_4"/>
</dbReference>
<evidence type="ECO:0000313" key="2">
    <source>
        <dbReference type="EMBL" id="GGX22550.1"/>
    </source>
</evidence>
<evidence type="ECO:0000313" key="3">
    <source>
        <dbReference type="Proteomes" id="UP000601108"/>
    </source>
</evidence>
<keyword evidence="3" id="KW-1185">Reference proteome</keyword>
<dbReference type="SUPFAM" id="SSF53474">
    <property type="entry name" value="alpha/beta-Hydrolases"/>
    <property type="match status" value="1"/>
</dbReference>
<dbReference type="PANTHER" id="PTHR12277:SF81">
    <property type="entry name" value="PROTEIN ABHD13"/>
    <property type="match status" value="1"/>
</dbReference>
<sequence length="260" mass="30390">MTIIIIILSGYLFLYIRQEHFFFNPKVLEKDYIYTFDQPFEEITIPVEKDVALNALLFKRKNIPSKGVILYFHGNAGAIHEWGMRAPLYTENGFDILFVDYRGYGKSDGFYKKESELYHDAQKVYDYVKTRYVEKNIIVLGFSLGTGFASYVASKNNPKLLILEAPYYAWNKFITSIAPVPTILINYEIPSYKFLAEVTCPIYIYHGTNDFLIKPEENSKRLEALYPNKIKHVMIKGAGHNDIYVTKQYYNEIKQLLNRY</sequence>
<organism evidence="2 3">
    <name type="scientific">Aquimarina muelleri</name>
    <dbReference type="NCBI Taxonomy" id="279356"/>
    <lineage>
        <taxon>Bacteria</taxon>
        <taxon>Pseudomonadati</taxon>
        <taxon>Bacteroidota</taxon>
        <taxon>Flavobacteriia</taxon>
        <taxon>Flavobacteriales</taxon>
        <taxon>Flavobacteriaceae</taxon>
        <taxon>Aquimarina</taxon>
    </lineage>
</organism>
<reference evidence="2 3" key="1">
    <citation type="journal article" date="2014" name="Int. J. Syst. Evol. Microbiol.">
        <title>Complete genome sequence of Corynebacterium casei LMG S-19264T (=DSM 44701T), isolated from a smear-ripened cheese.</title>
        <authorList>
            <consortium name="US DOE Joint Genome Institute (JGI-PGF)"/>
            <person name="Walter F."/>
            <person name="Albersmeier A."/>
            <person name="Kalinowski J."/>
            <person name="Ruckert C."/>
        </authorList>
    </citation>
    <scope>NUCLEOTIDE SEQUENCE [LARGE SCALE GENOMIC DNA]</scope>
    <source>
        <strain evidence="2 3">KCTC 12285</strain>
    </source>
</reference>
<evidence type="ECO:0000259" key="1">
    <source>
        <dbReference type="Pfam" id="PF12146"/>
    </source>
</evidence>
<dbReference type="Pfam" id="PF12146">
    <property type="entry name" value="Hydrolase_4"/>
    <property type="match status" value="1"/>
</dbReference>
<feature type="domain" description="Serine aminopeptidase S33" evidence="1">
    <location>
        <begin position="65"/>
        <end position="176"/>
    </location>
</feature>
<accession>A0A918JWK2</accession>
<dbReference type="GO" id="GO:0016787">
    <property type="term" value="F:hydrolase activity"/>
    <property type="evidence" value="ECO:0007669"/>
    <property type="project" value="UniProtKB-KW"/>
</dbReference>
<comment type="caution">
    <text evidence="2">The sequence shown here is derived from an EMBL/GenBank/DDBJ whole genome shotgun (WGS) entry which is preliminary data.</text>
</comment>
<dbReference type="InterPro" id="IPR029058">
    <property type="entry name" value="AB_hydrolase_fold"/>
</dbReference>
<dbReference type="Proteomes" id="UP000601108">
    <property type="component" value="Unassembled WGS sequence"/>
</dbReference>
<dbReference type="PANTHER" id="PTHR12277">
    <property type="entry name" value="ALPHA/BETA HYDROLASE DOMAIN-CONTAINING PROTEIN"/>
    <property type="match status" value="1"/>
</dbReference>
<protein>
    <submittedName>
        <fullName evidence="2">Alpha/beta hydrolase</fullName>
    </submittedName>
</protein>
<name>A0A918JWK2_9FLAO</name>
<dbReference type="AlphaFoldDB" id="A0A918JWK2"/>
<gene>
    <name evidence="2" type="ORF">GCM10007384_24700</name>
</gene>
<dbReference type="Gene3D" id="3.40.50.1820">
    <property type="entry name" value="alpha/beta hydrolase"/>
    <property type="match status" value="1"/>
</dbReference>
<keyword evidence="2" id="KW-0378">Hydrolase</keyword>
<dbReference type="EMBL" id="BMWS01000016">
    <property type="protein sequence ID" value="GGX22550.1"/>
    <property type="molecule type" value="Genomic_DNA"/>
</dbReference>
<proteinExistence type="predicted"/>